<keyword evidence="1" id="KW-0472">Membrane</keyword>
<proteinExistence type="predicted"/>
<feature type="domain" description="Putative Flp pilus-assembly TadG-like N-terminal" evidence="2">
    <location>
        <begin position="24"/>
        <end position="68"/>
    </location>
</feature>
<reference evidence="3 4" key="1">
    <citation type="submission" date="2023-03" db="EMBL/GenBank/DDBJ databases">
        <title>Draft assemblies of triclosan tolerant bacteria isolated from returned activated sludge.</title>
        <authorList>
            <person name="Van Hamelsveld S."/>
        </authorList>
    </citation>
    <scope>NUCLEOTIDE SEQUENCE [LARGE SCALE GENOMIC DNA]</scope>
    <source>
        <strain evidence="3 4">GW210010_S58</strain>
    </source>
</reference>
<sequence>MTTLCQRRPHRHAGARRRSRNQRGAIAILVGLSLAMLIGFVGLALDLGKLYVAKSELQNSADACALAASRDITGATPLSVSEAAGMAAGQLNMVLFQHEAVVLTPNHSVTYSDSLTDPFYDKSTVSYPLSSISYVKCSVTRSGIANWFIQVLNLLPGVNIGAATVSSVAVATTTPAQTACAIPVFVCTPASASPSVASYPVGQWLTSKVSSASNGTYGGGNFGWANLNPGGKGGASSLAAQLDGAGQCNLPAVGAQIGSPGNISSLADDWNSRFGIIPPSGTKGVTDFTGYAYTPTTYAPQFNAFPDFINQRKTFAPYQGDKATGMKTLGNPASPSTYAAGADRRVVLAPMVDCSGFATSGVHQVPVVSWACVLMLDPMQQGGNINDVLLEYRGQANQLGSPCATQGVPGASNGAGPLVPVLIQ</sequence>
<evidence type="ECO:0000256" key="1">
    <source>
        <dbReference type="SAM" id="Phobius"/>
    </source>
</evidence>
<keyword evidence="1" id="KW-1133">Transmembrane helix</keyword>
<keyword evidence="4" id="KW-1185">Reference proteome</keyword>
<evidence type="ECO:0000313" key="4">
    <source>
        <dbReference type="Proteomes" id="UP001216674"/>
    </source>
</evidence>
<dbReference type="Pfam" id="PF13400">
    <property type="entry name" value="Tad"/>
    <property type="match status" value="1"/>
</dbReference>
<dbReference type="RefSeq" id="WP_276266002.1">
    <property type="nucleotide sequence ID" value="NZ_JARJLM010000327.1"/>
</dbReference>
<accession>A0ABT6ARA7</accession>
<name>A0ABT6ARA7_9BURK</name>
<dbReference type="EMBL" id="JARJLM010000327">
    <property type="protein sequence ID" value="MDF3835128.1"/>
    <property type="molecule type" value="Genomic_DNA"/>
</dbReference>
<gene>
    <name evidence="3" type="ORF">P3W85_19495</name>
</gene>
<dbReference type="Proteomes" id="UP001216674">
    <property type="component" value="Unassembled WGS sequence"/>
</dbReference>
<keyword evidence="1" id="KW-0812">Transmembrane</keyword>
<comment type="caution">
    <text evidence="3">The sequence shown here is derived from an EMBL/GenBank/DDBJ whole genome shotgun (WGS) entry which is preliminary data.</text>
</comment>
<evidence type="ECO:0000313" key="3">
    <source>
        <dbReference type="EMBL" id="MDF3835128.1"/>
    </source>
</evidence>
<dbReference type="InterPro" id="IPR028087">
    <property type="entry name" value="Tad_N"/>
</dbReference>
<protein>
    <submittedName>
        <fullName evidence="3">Tad domain-containing protein</fullName>
    </submittedName>
</protein>
<organism evidence="3 4">
    <name type="scientific">Cupriavidus basilensis</name>
    <dbReference type="NCBI Taxonomy" id="68895"/>
    <lineage>
        <taxon>Bacteria</taxon>
        <taxon>Pseudomonadati</taxon>
        <taxon>Pseudomonadota</taxon>
        <taxon>Betaproteobacteria</taxon>
        <taxon>Burkholderiales</taxon>
        <taxon>Burkholderiaceae</taxon>
        <taxon>Cupriavidus</taxon>
    </lineage>
</organism>
<feature type="transmembrane region" description="Helical" evidence="1">
    <location>
        <begin position="25"/>
        <end position="45"/>
    </location>
</feature>
<evidence type="ECO:0000259" key="2">
    <source>
        <dbReference type="Pfam" id="PF13400"/>
    </source>
</evidence>